<accession>A0ABX1QQG6</accession>
<organism evidence="2 3">
    <name type="scientific">Tepidiphilus baoligensis</name>
    <dbReference type="NCBI Taxonomy" id="2698687"/>
    <lineage>
        <taxon>Bacteria</taxon>
        <taxon>Pseudomonadati</taxon>
        <taxon>Pseudomonadota</taxon>
        <taxon>Hydrogenophilia</taxon>
        <taxon>Hydrogenophilales</taxon>
        <taxon>Hydrogenophilaceae</taxon>
        <taxon>Tepidiphilus</taxon>
    </lineage>
</organism>
<evidence type="ECO:0000313" key="2">
    <source>
        <dbReference type="EMBL" id="NMH17296.1"/>
    </source>
</evidence>
<dbReference type="PANTHER" id="PTHR38602:SF1">
    <property type="entry name" value="INNER MEMBRANE PROTEIN"/>
    <property type="match status" value="1"/>
</dbReference>
<evidence type="ECO:0000256" key="1">
    <source>
        <dbReference type="SAM" id="Phobius"/>
    </source>
</evidence>
<feature type="transmembrane region" description="Helical" evidence="1">
    <location>
        <begin position="6"/>
        <end position="23"/>
    </location>
</feature>
<dbReference type="EMBL" id="JAAAUB010000015">
    <property type="protein sequence ID" value="NMH17296.1"/>
    <property type="molecule type" value="Genomic_DNA"/>
</dbReference>
<keyword evidence="1" id="KW-0472">Membrane</keyword>
<keyword evidence="3" id="KW-1185">Reference proteome</keyword>
<proteinExistence type="predicted"/>
<reference evidence="2 3" key="1">
    <citation type="journal article" date="2020" name="Curr. Microbiol.">
        <title>Tepidiphilus baoligensis sp. nov., a Novel Bacterium of the Family Hydrogenophilaceae Isolated from an Oil Reservoir.</title>
        <authorList>
            <person name="Zhang X."/>
            <person name="Wang G."/>
            <person name="Ma X."/>
            <person name="Yu J."/>
            <person name="You J."/>
            <person name="Xue Y."/>
            <person name="Ma Y."/>
        </authorList>
    </citation>
    <scope>NUCLEOTIDE SEQUENCE [LARGE SCALE GENOMIC DNA]</scope>
    <source>
        <strain evidence="2 3">B18-69</strain>
    </source>
</reference>
<keyword evidence="1" id="KW-1133">Transmembrane helix</keyword>
<dbReference type="Pfam" id="PF09838">
    <property type="entry name" value="DUF2065"/>
    <property type="match status" value="1"/>
</dbReference>
<dbReference type="InterPro" id="IPR019201">
    <property type="entry name" value="DUF2065"/>
</dbReference>
<sequence length="62" mass="6991">MSEIFWKALGLMLVFEGLMPFLAPHAWQQALKRLAEVPSERLRWFGAAAIVLGLLIVNDVIL</sequence>
<gene>
    <name evidence="2" type="ORF">GV368_09340</name>
</gene>
<dbReference type="PANTHER" id="PTHR38602">
    <property type="entry name" value="INNER MEMBRANE PROTEIN-RELATED"/>
    <property type="match status" value="1"/>
</dbReference>
<feature type="transmembrane region" description="Helical" evidence="1">
    <location>
        <begin position="44"/>
        <end position="61"/>
    </location>
</feature>
<keyword evidence="1" id="KW-0812">Transmembrane</keyword>
<comment type="caution">
    <text evidence="2">The sequence shown here is derived from an EMBL/GenBank/DDBJ whole genome shotgun (WGS) entry which is preliminary data.</text>
</comment>
<dbReference type="Proteomes" id="UP000669605">
    <property type="component" value="Unassembled WGS sequence"/>
</dbReference>
<evidence type="ECO:0000313" key="3">
    <source>
        <dbReference type="Proteomes" id="UP000669605"/>
    </source>
</evidence>
<protein>
    <submittedName>
        <fullName evidence="2">DUF2065 family protein</fullName>
    </submittedName>
</protein>
<name>A0ABX1QQG6_9PROT</name>
<dbReference type="RefSeq" id="WP_142805292.1">
    <property type="nucleotide sequence ID" value="NZ_JAAAUB010000015.1"/>
</dbReference>